<gene>
    <name evidence="3" type="ORF">Sjap_006020</name>
</gene>
<protein>
    <submittedName>
        <fullName evidence="3">Uncharacterized protein</fullName>
    </submittedName>
</protein>
<dbReference type="EMBL" id="JBBNAE010000002">
    <property type="protein sequence ID" value="KAK9146117.1"/>
    <property type="molecule type" value="Genomic_DNA"/>
</dbReference>
<comment type="subunit">
    <text evidence="1">Heterotetramer of two alpha and two beta chains arranged as a dimer of alpha/beta heterodimers.</text>
</comment>
<name>A0AAP0K7K1_9MAGN</name>
<proteinExistence type="predicted"/>
<dbReference type="InterPro" id="IPR029055">
    <property type="entry name" value="Ntn_hydrolases_N"/>
</dbReference>
<accession>A0AAP0K7K1</accession>
<evidence type="ECO:0000313" key="3">
    <source>
        <dbReference type="EMBL" id="KAK9146117.1"/>
    </source>
</evidence>
<feature type="signal peptide" evidence="2">
    <location>
        <begin position="1"/>
        <end position="19"/>
    </location>
</feature>
<dbReference type="Gene3D" id="3.60.20.30">
    <property type="entry name" value="(Glycosyl)asparaginase"/>
    <property type="match status" value="1"/>
</dbReference>
<evidence type="ECO:0000256" key="2">
    <source>
        <dbReference type="SAM" id="SignalP"/>
    </source>
</evidence>
<dbReference type="AlphaFoldDB" id="A0AAP0K7K1"/>
<sequence>MASSFDWLFVAFWAMESSGSPSARLSSTCPIGFSPHTNGSRDLNVKITYNICGVSCTGEGEAIIRGTLVRDVAAVMEYKGLKLQVEVDWVVKNRLDGQAGCYALGCRYVVDSVNSAVYLLRCPVVNSVNSTIL</sequence>
<dbReference type="SUPFAM" id="SSF56235">
    <property type="entry name" value="N-terminal nucleophile aminohydrolases (Ntn hydrolases)"/>
    <property type="match status" value="1"/>
</dbReference>
<feature type="chain" id="PRO_5042980182" evidence="2">
    <location>
        <begin position="20"/>
        <end position="133"/>
    </location>
</feature>
<dbReference type="Pfam" id="PF01112">
    <property type="entry name" value="Asparaginase_2"/>
    <property type="match status" value="1"/>
</dbReference>
<reference evidence="3 4" key="1">
    <citation type="submission" date="2024-01" db="EMBL/GenBank/DDBJ databases">
        <title>Genome assemblies of Stephania.</title>
        <authorList>
            <person name="Yang L."/>
        </authorList>
    </citation>
    <scope>NUCLEOTIDE SEQUENCE [LARGE SCALE GENOMIC DNA]</scope>
    <source>
        <strain evidence="3">QJT</strain>
        <tissue evidence="3">Leaf</tissue>
    </source>
</reference>
<comment type="caution">
    <text evidence="3">The sequence shown here is derived from an EMBL/GenBank/DDBJ whole genome shotgun (WGS) entry which is preliminary data.</text>
</comment>
<evidence type="ECO:0000313" key="4">
    <source>
        <dbReference type="Proteomes" id="UP001417504"/>
    </source>
</evidence>
<evidence type="ECO:0000256" key="1">
    <source>
        <dbReference type="ARBA" id="ARBA00011601"/>
    </source>
</evidence>
<dbReference type="GO" id="GO:0016787">
    <property type="term" value="F:hydrolase activity"/>
    <property type="evidence" value="ECO:0007669"/>
    <property type="project" value="InterPro"/>
</dbReference>
<dbReference type="Proteomes" id="UP001417504">
    <property type="component" value="Unassembled WGS sequence"/>
</dbReference>
<keyword evidence="4" id="KW-1185">Reference proteome</keyword>
<organism evidence="3 4">
    <name type="scientific">Stephania japonica</name>
    <dbReference type="NCBI Taxonomy" id="461633"/>
    <lineage>
        <taxon>Eukaryota</taxon>
        <taxon>Viridiplantae</taxon>
        <taxon>Streptophyta</taxon>
        <taxon>Embryophyta</taxon>
        <taxon>Tracheophyta</taxon>
        <taxon>Spermatophyta</taxon>
        <taxon>Magnoliopsida</taxon>
        <taxon>Ranunculales</taxon>
        <taxon>Menispermaceae</taxon>
        <taxon>Menispermoideae</taxon>
        <taxon>Cissampelideae</taxon>
        <taxon>Stephania</taxon>
    </lineage>
</organism>
<dbReference type="InterPro" id="IPR000246">
    <property type="entry name" value="Peptidase_T2"/>
</dbReference>
<keyword evidence="2" id="KW-0732">Signal</keyword>